<organism evidence="1 2">
    <name type="scientific">Plasmopara halstedii</name>
    <name type="common">Downy mildew of sunflower</name>
    <dbReference type="NCBI Taxonomy" id="4781"/>
    <lineage>
        <taxon>Eukaryota</taxon>
        <taxon>Sar</taxon>
        <taxon>Stramenopiles</taxon>
        <taxon>Oomycota</taxon>
        <taxon>Peronosporomycetes</taxon>
        <taxon>Peronosporales</taxon>
        <taxon>Peronosporaceae</taxon>
        <taxon>Plasmopara</taxon>
    </lineage>
</organism>
<proteinExistence type="predicted"/>
<accession>A0A0P1AP99</accession>
<keyword evidence="2" id="KW-1185">Reference proteome</keyword>
<dbReference type="RefSeq" id="XP_024579392.1">
    <property type="nucleotide sequence ID" value="XM_024728968.1"/>
</dbReference>
<protein>
    <submittedName>
        <fullName evidence="1">Uncharacterized protein</fullName>
    </submittedName>
</protein>
<evidence type="ECO:0000313" key="2">
    <source>
        <dbReference type="Proteomes" id="UP000054928"/>
    </source>
</evidence>
<dbReference type="GeneID" id="36408303"/>
<evidence type="ECO:0000313" key="1">
    <source>
        <dbReference type="EMBL" id="CEG43023.1"/>
    </source>
</evidence>
<dbReference type="Proteomes" id="UP000054928">
    <property type="component" value="Unassembled WGS sequence"/>
</dbReference>
<dbReference type="AlphaFoldDB" id="A0A0P1AP99"/>
<name>A0A0P1AP99_PLAHL</name>
<dbReference type="EMBL" id="CCYD01000653">
    <property type="protein sequence ID" value="CEG43023.1"/>
    <property type="molecule type" value="Genomic_DNA"/>
</dbReference>
<reference evidence="2" key="1">
    <citation type="submission" date="2014-09" db="EMBL/GenBank/DDBJ databases">
        <authorList>
            <person name="Sharma Rahul"/>
            <person name="Thines Marco"/>
        </authorList>
    </citation>
    <scope>NUCLEOTIDE SEQUENCE [LARGE SCALE GENOMIC DNA]</scope>
</reference>
<sequence>MLQRVGDSLRHHFETAVIATATLRNIYSSPRSRAATRIKPVIALGDVLDSVTGVELLVCGASPVLQSYSISWDNTL</sequence>